<dbReference type="RefSeq" id="WP_175275675.1">
    <property type="nucleotide sequence ID" value="NZ_CP054836.1"/>
</dbReference>
<comment type="function">
    <text evidence="4">Removes the phosphate from trehalose 6-phosphate to produce free trehalose.</text>
</comment>
<dbReference type="Gene3D" id="3.30.70.1020">
    <property type="entry name" value="Trehalose-6-phosphate phosphatase related protein, domain 2"/>
    <property type="match status" value="1"/>
</dbReference>
<keyword evidence="3 4" id="KW-0378">Hydrolase</keyword>
<comment type="catalytic activity">
    <reaction evidence="4">
        <text>alpha,alpha-trehalose 6-phosphate + H2O = alpha,alpha-trehalose + phosphate</text>
        <dbReference type="Rhea" id="RHEA:23420"/>
        <dbReference type="ChEBI" id="CHEBI:15377"/>
        <dbReference type="ChEBI" id="CHEBI:16551"/>
        <dbReference type="ChEBI" id="CHEBI:43474"/>
        <dbReference type="ChEBI" id="CHEBI:58429"/>
        <dbReference type="EC" id="3.1.3.12"/>
    </reaction>
</comment>
<dbReference type="GO" id="GO:0046872">
    <property type="term" value="F:metal ion binding"/>
    <property type="evidence" value="ECO:0007669"/>
    <property type="project" value="UniProtKB-KW"/>
</dbReference>
<dbReference type="UniPathway" id="UPA00299"/>
<accession>A0A6N1VAU3</accession>
<comment type="similarity">
    <text evidence="2 4">Belongs to the trehalose phosphatase family.</text>
</comment>
<evidence type="ECO:0000256" key="3">
    <source>
        <dbReference type="ARBA" id="ARBA00022801"/>
    </source>
</evidence>
<comment type="pathway">
    <text evidence="1 4">Glycan biosynthesis; trehalose biosynthesis.</text>
</comment>
<dbReference type="NCBIfam" id="TIGR01484">
    <property type="entry name" value="HAD-SF-IIB"/>
    <property type="match status" value="1"/>
</dbReference>
<organism evidence="5 6">
    <name type="scientific">Oricola thermophila</name>
    <dbReference type="NCBI Taxonomy" id="2742145"/>
    <lineage>
        <taxon>Bacteria</taxon>
        <taxon>Pseudomonadati</taxon>
        <taxon>Pseudomonadota</taxon>
        <taxon>Alphaproteobacteria</taxon>
        <taxon>Hyphomicrobiales</taxon>
        <taxon>Ahrensiaceae</taxon>
        <taxon>Oricola</taxon>
    </lineage>
</organism>
<dbReference type="GO" id="GO:0004805">
    <property type="term" value="F:trehalose-phosphatase activity"/>
    <property type="evidence" value="ECO:0007669"/>
    <property type="project" value="UniProtKB-EC"/>
</dbReference>
<dbReference type="AlphaFoldDB" id="A0A6N1VAU3"/>
<dbReference type="EC" id="3.1.3.12" evidence="4"/>
<dbReference type="PANTHER" id="PTHR43768">
    <property type="entry name" value="TREHALOSE 6-PHOSPHATE PHOSPHATASE"/>
    <property type="match status" value="1"/>
</dbReference>
<reference evidence="5 6" key="1">
    <citation type="submission" date="2020-06" db="EMBL/GenBank/DDBJ databases">
        <title>Oricola thermophila sp. nov. isolated from a tidal sediments.</title>
        <authorList>
            <person name="Kwon K.K."/>
            <person name="Yang S.-H."/>
            <person name="Park M.-J."/>
        </authorList>
    </citation>
    <scope>NUCLEOTIDE SEQUENCE [LARGE SCALE GENOMIC DNA]</scope>
    <source>
        <strain evidence="5 6">MEBiC13590</strain>
    </source>
</reference>
<keyword evidence="6" id="KW-1185">Reference proteome</keyword>
<dbReference type="EMBL" id="CP054836">
    <property type="protein sequence ID" value="QKV17778.1"/>
    <property type="molecule type" value="Genomic_DNA"/>
</dbReference>
<dbReference type="KEGG" id="orm:HTY61_04535"/>
<dbReference type="InterPro" id="IPR023214">
    <property type="entry name" value="HAD_sf"/>
</dbReference>
<evidence type="ECO:0000313" key="5">
    <source>
        <dbReference type="EMBL" id="QKV17778.1"/>
    </source>
</evidence>
<dbReference type="InterPro" id="IPR044651">
    <property type="entry name" value="OTSB-like"/>
</dbReference>
<keyword evidence="4" id="KW-0479">Metal-binding</keyword>
<proteinExistence type="inferred from homology"/>
<sequence length="266" mass="29256">MRSAFEKRPEPNPIFQLDHANTALFLDFDGVIAEIADHPSEVAVEKDVIENLGRLSLALGNALAIVSGREISQLDSFLSPLRLPSAGVHGAERRDTAGRLFRQEVNADAYSRLRHAVREFAAGRKGLFAELKFGSVALHFRSRPDLADECLRFVESLKPGFDDSRIVHGKMVVEMKLANRNKADAVTEFLREKPFFRRKPVVFGDDVTDEDAFRAVNALGGISVKVGDGPTSATCRLASPSEFRAWLASTAERWSGSSAQPAEGYK</sequence>
<dbReference type="Pfam" id="PF02358">
    <property type="entry name" value="Trehalose_PPase"/>
    <property type="match status" value="1"/>
</dbReference>
<dbReference type="InterPro" id="IPR036412">
    <property type="entry name" value="HAD-like_sf"/>
</dbReference>
<dbReference type="SUPFAM" id="SSF56784">
    <property type="entry name" value="HAD-like"/>
    <property type="match status" value="1"/>
</dbReference>
<dbReference type="InterPro" id="IPR003337">
    <property type="entry name" value="Trehalose_PPase"/>
</dbReference>
<evidence type="ECO:0000313" key="6">
    <source>
        <dbReference type="Proteomes" id="UP000509367"/>
    </source>
</evidence>
<protein>
    <recommendedName>
        <fullName evidence="4">Trehalose 6-phosphate phosphatase</fullName>
        <ecNumber evidence="4">3.1.3.12</ecNumber>
    </recommendedName>
</protein>
<dbReference type="Proteomes" id="UP000509367">
    <property type="component" value="Chromosome"/>
</dbReference>
<evidence type="ECO:0000256" key="4">
    <source>
        <dbReference type="RuleBase" id="RU361117"/>
    </source>
</evidence>
<dbReference type="CDD" id="cd01627">
    <property type="entry name" value="HAD_TPP"/>
    <property type="match status" value="1"/>
</dbReference>
<dbReference type="InterPro" id="IPR006379">
    <property type="entry name" value="HAD-SF_hydro_IIB"/>
</dbReference>
<dbReference type="GO" id="GO:0005992">
    <property type="term" value="P:trehalose biosynthetic process"/>
    <property type="evidence" value="ECO:0007669"/>
    <property type="project" value="UniProtKB-UniPathway"/>
</dbReference>
<dbReference type="NCBIfam" id="TIGR00685">
    <property type="entry name" value="T6PP"/>
    <property type="match status" value="1"/>
</dbReference>
<name>A0A6N1VAU3_9HYPH</name>
<gene>
    <name evidence="5" type="primary">otsB</name>
    <name evidence="5" type="ORF">HTY61_04535</name>
</gene>
<comment type="cofactor">
    <cofactor evidence="4">
        <name>Mg(2+)</name>
        <dbReference type="ChEBI" id="CHEBI:18420"/>
    </cofactor>
</comment>
<dbReference type="PANTHER" id="PTHR43768:SF3">
    <property type="entry name" value="TREHALOSE 6-PHOSPHATE PHOSPHATASE"/>
    <property type="match status" value="1"/>
</dbReference>
<evidence type="ECO:0000256" key="2">
    <source>
        <dbReference type="ARBA" id="ARBA00008770"/>
    </source>
</evidence>
<keyword evidence="4" id="KW-0460">Magnesium</keyword>
<dbReference type="Gene3D" id="3.40.50.1000">
    <property type="entry name" value="HAD superfamily/HAD-like"/>
    <property type="match status" value="1"/>
</dbReference>
<evidence type="ECO:0000256" key="1">
    <source>
        <dbReference type="ARBA" id="ARBA00005199"/>
    </source>
</evidence>